<evidence type="ECO:0000256" key="1">
    <source>
        <dbReference type="ARBA" id="ARBA00007637"/>
    </source>
</evidence>
<dbReference type="EMBL" id="JARVLH010000001">
    <property type="protein sequence ID" value="MEX5284116.1"/>
    <property type="molecule type" value="Genomic_DNA"/>
</dbReference>
<reference evidence="3 4" key="1">
    <citation type="submission" date="2023-04" db="EMBL/GenBank/DDBJ databases">
        <title>Genome Sequence of Selenomonas sputigena ATCC 33150.</title>
        <authorList>
            <person name="Miller D.P."/>
            <person name="Anvari S."/>
            <person name="Polson S.W."/>
            <person name="Macdonald M."/>
            <person name="Mcdowell J.V."/>
        </authorList>
    </citation>
    <scope>NUCLEOTIDE SEQUENCE [LARGE SCALE GENOMIC DNA]</scope>
    <source>
        <strain evidence="3 4">ATCC 33150</strain>
    </source>
</reference>
<organism evidence="3 4">
    <name type="scientific">Selenomonas sputigena</name>
    <dbReference type="NCBI Taxonomy" id="69823"/>
    <lineage>
        <taxon>Bacteria</taxon>
        <taxon>Bacillati</taxon>
        <taxon>Bacillota</taxon>
        <taxon>Negativicutes</taxon>
        <taxon>Selenomonadales</taxon>
        <taxon>Selenomonadaceae</taxon>
        <taxon>Selenomonas</taxon>
    </lineage>
</organism>
<evidence type="ECO:0000313" key="3">
    <source>
        <dbReference type="EMBL" id="MEX5284116.1"/>
    </source>
</evidence>
<dbReference type="Pfam" id="PF01370">
    <property type="entry name" value="Epimerase"/>
    <property type="match status" value="1"/>
</dbReference>
<proteinExistence type="inferred from homology"/>
<comment type="similarity">
    <text evidence="1">Belongs to the NAD(P)-dependent epimerase/dehydratase family.</text>
</comment>
<dbReference type="PANTHER" id="PTHR43000">
    <property type="entry name" value="DTDP-D-GLUCOSE 4,6-DEHYDRATASE-RELATED"/>
    <property type="match status" value="1"/>
</dbReference>
<dbReference type="Proteomes" id="UP001559623">
    <property type="component" value="Unassembled WGS sequence"/>
</dbReference>
<dbReference type="RefSeq" id="WP_368845849.1">
    <property type="nucleotide sequence ID" value="NZ_CP194411.1"/>
</dbReference>
<gene>
    <name evidence="3" type="ORF">QCO44_00435</name>
</gene>
<keyword evidence="4" id="KW-1185">Reference proteome</keyword>
<dbReference type="InterPro" id="IPR036291">
    <property type="entry name" value="NAD(P)-bd_dom_sf"/>
</dbReference>
<evidence type="ECO:0000313" key="4">
    <source>
        <dbReference type="Proteomes" id="UP001559623"/>
    </source>
</evidence>
<feature type="domain" description="NAD-dependent epimerase/dehydratase" evidence="2">
    <location>
        <begin position="10"/>
        <end position="234"/>
    </location>
</feature>
<evidence type="ECO:0000259" key="2">
    <source>
        <dbReference type="Pfam" id="PF01370"/>
    </source>
</evidence>
<dbReference type="SUPFAM" id="SSF51735">
    <property type="entry name" value="NAD(P)-binding Rossmann-fold domains"/>
    <property type="match status" value="1"/>
</dbReference>
<protein>
    <submittedName>
        <fullName evidence="3">NAD(P)-dependent oxidoreductase</fullName>
    </submittedName>
</protein>
<comment type="caution">
    <text evidence="3">The sequence shown here is derived from an EMBL/GenBank/DDBJ whole genome shotgun (WGS) entry which is preliminary data.</text>
</comment>
<name>A0ABV3X1Q0_9FIRM</name>
<dbReference type="Gene3D" id="3.40.50.720">
    <property type="entry name" value="NAD(P)-binding Rossmann-like Domain"/>
    <property type="match status" value="1"/>
</dbReference>
<accession>A0ABV3X1Q0</accession>
<dbReference type="Gene3D" id="3.90.25.10">
    <property type="entry name" value="UDP-galactose 4-epimerase, domain 1"/>
    <property type="match status" value="1"/>
</dbReference>
<sequence length="299" mass="33198">MRRGAAKSAVVTGAAGFIGYHLVQKLLQEDYLVHAVVRPGSKHNERLSKHENLRLYEISQAEYGRMAEIVGETAEVFFHLAWQAGSRDDFALHHTNMEAVLTALRAAKALSCRRFLAVGSQAEYGPTEGTITEETALHPVNAYGAAKVAACYLTQRLAAQLGVEWLWGRIFSIYGKYENEGHLLRELVAALSDGREFSMTAARQTWDFLYAEDCAAALIALAEKGRVGEVYNIADGRCRPLREFTEEARRIVASDGVIHYGERGEAVYGIAPSVKKLQEDTGWHPQTAFEDGIRKGYEF</sequence>
<dbReference type="InterPro" id="IPR001509">
    <property type="entry name" value="Epimerase_deHydtase"/>
</dbReference>